<sequence>MAELTDERVSKLEVFKILDLVAAPAVAWRPSVGSANGGIFWCNASARKRFGRIWTAEEQQKIAHECPEPVRQATEAGFAMIHEEVVVKRTKNSCRGDPRQLLFNFFSAIPDSELACELHVGPLCFEMDGREYVVALHQMGENQASASQTNARAASMLDFSPIHSYLFAADGKLLHANNKAAGMIKMAGKTEENFYLQELLLEDGQEQQAVAREARAAIFDRSERAFRCTLHSFGKDGRASWTLYECWHNYDTAAASGRYESAMLVNTFDVTDQKELEHQLASARQQLLRQNEELEASNGQLKANEQIILNEQARLIKQQQKLQHRLKLALKIHQVRPHTSVDTMTIADKIVSALDAMSEGEMLPLEEVLQLRNAVLEADDLRRPVNLQHQLLHKAGLSTDVGLAMTEMLQGDSNRGAQRLARSRSLGKGTSSKGFSESLSRSQCRNGSSTEACDATGGNAAGDQIAVVLIPEVERLLMEANSSFSFNAFKLAEASGNRPLSTLGFFFIKGSGLMTAFNICENQLVNFLQQIEAGYPDNPVHATCVLQIMHLLMQNGLIKLGVLQDVMVLACYLAAICHDFEHPGVNNDFLIKTGNRKALMYNDISPLENHHVSASFMVAADKRQANIFQGMSEEDRGTLRASMIDLILGTDMKKHFGLLSRFQAYSAQTSSQPPELRDWSLTQAPASSSTISAEHKLLIAQVALKCADVGHLSCPLALHQRWTVQLREEFFLQGDQEQQHRLKVSPLMDRNEASGMTKSQVGFFEIVALPLFTGYTQLVPDAKPLLDAVMSNYQHWHAGAKE</sequence>
<gene>
    <name evidence="8" type="ORF">WJX74_007234</name>
</gene>
<dbReference type="PROSITE" id="PS51845">
    <property type="entry name" value="PDEASE_I_2"/>
    <property type="match status" value="1"/>
</dbReference>
<dbReference type="Pfam" id="PF00233">
    <property type="entry name" value="PDEase_I"/>
    <property type="match status" value="1"/>
</dbReference>
<keyword evidence="1 3" id="KW-0479">Metal-binding</keyword>
<comment type="cofactor">
    <cofactor evidence="4">
        <name>a divalent metal cation</name>
        <dbReference type="ChEBI" id="CHEBI:60240"/>
    </cofactor>
    <text evidence="4">Binds 2 divalent metal cations per subunit. Site 1 may preferentially bind zinc ions, while site 2 has a preference for magnesium and/or manganese ions.</text>
</comment>
<dbReference type="GO" id="GO:0004114">
    <property type="term" value="F:3',5'-cyclic-nucleotide phosphodiesterase activity"/>
    <property type="evidence" value="ECO:0007669"/>
    <property type="project" value="InterPro"/>
</dbReference>
<protein>
    <recommendedName>
        <fullName evidence="4">Phosphodiesterase</fullName>
        <ecNumber evidence="4">3.1.4.-</ecNumber>
    </recommendedName>
</protein>
<dbReference type="PROSITE" id="PS00126">
    <property type="entry name" value="PDEASE_I_1"/>
    <property type="match status" value="1"/>
</dbReference>
<dbReference type="GO" id="GO:0046872">
    <property type="term" value="F:metal ion binding"/>
    <property type="evidence" value="ECO:0007669"/>
    <property type="project" value="UniProtKB-KW"/>
</dbReference>
<evidence type="ECO:0000313" key="9">
    <source>
        <dbReference type="Proteomes" id="UP001438707"/>
    </source>
</evidence>
<keyword evidence="9" id="KW-1185">Reference proteome</keyword>
<dbReference type="GO" id="GO:0007165">
    <property type="term" value="P:signal transduction"/>
    <property type="evidence" value="ECO:0007669"/>
    <property type="project" value="InterPro"/>
</dbReference>
<dbReference type="CDD" id="cd00077">
    <property type="entry name" value="HDc"/>
    <property type="match status" value="1"/>
</dbReference>
<feature type="binding site" evidence="3">
    <location>
        <position position="708"/>
    </location>
    <ligand>
        <name>Zn(2+)</name>
        <dbReference type="ChEBI" id="CHEBI:29105"/>
        <label>1</label>
    </ligand>
</feature>
<dbReference type="InterPro" id="IPR002073">
    <property type="entry name" value="PDEase_catalytic_dom"/>
</dbReference>
<feature type="region of interest" description="Disordered" evidence="6">
    <location>
        <begin position="412"/>
        <end position="452"/>
    </location>
</feature>
<feature type="domain" description="PDEase" evidence="7">
    <location>
        <begin position="461"/>
        <end position="802"/>
    </location>
</feature>
<dbReference type="AlphaFoldDB" id="A0AAW1RET2"/>
<dbReference type="SUPFAM" id="SSF109604">
    <property type="entry name" value="HD-domain/PDEase-like"/>
    <property type="match status" value="1"/>
</dbReference>
<dbReference type="Proteomes" id="UP001438707">
    <property type="component" value="Unassembled WGS sequence"/>
</dbReference>
<keyword evidence="2 4" id="KW-0378">Hydrolase</keyword>
<evidence type="ECO:0000256" key="3">
    <source>
        <dbReference type="PIRSR" id="PIRSR623088-3"/>
    </source>
</evidence>
<evidence type="ECO:0000256" key="6">
    <source>
        <dbReference type="SAM" id="MobiDB-lite"/>
    </source>
</evidence>
<dbReference type="EMBL" id="JALJOS010000013">
    <property type="protein sequence ID" value="KAK9831722.1"/>
    <property type="molecule type" value="Genomic_DNA"/>
</dbReference>
<feature type="binding site" evidence="3">
    <location>
        <position position="578"/>
    </location>
    <ligand>
        <name>Zn(2+)</name>
        <dbReference type="ChEBI" id="CHEBI:29105"/>
        <label>1</label>
    </ligand>
</feature>
<feature type="compositionally biased region" description="Polar residues" evidence="6">
    <location>
        <begin position="428"/>
        <end position="451"/>
    </location>
</feature>
<proteinExistence type="inferred from homology"/>
<evidence type="ECO:0000259" key="7">
    <source>
        <dbReference type="PROSITE" id="PS51845"/>
    </source>
</evidence>
<dbReference type="Gene3D" id="1.10.1300.10">
    <property type="entry name" value="3'5'-cyclic nucleotide phosphodiesterase, catalytic domain"/>
    <property type="match status" value="1"/>
</dbReference>
<feature type="binding site" evidence="3">
    <location>
        <position position="579"/>
    </location>
    <ligand>
        <name>Zn(2+)</name>
        <dbReference type="ChEBI" id="CHEBI:29105"/>
        <label>2</label>
    </ligand>
</feature>
<reference evidence="8 9" key="1">
    <citation type="journal article" date="2024" name="Nat. Commun.">
        <title>Phylogenomics reveals the evolutionary origins of lichenization in chlorophyte algae.</title>
        <authorList>
            <person name="Puginier C."/>
            <person name="Libourel C."/>
            <person name="Otte J."/>
            <person name="Skaloud P."/>
            <person name="Haon M."/>
            <person name="Grisel S."/>
            <person name="Petersen M."/>
            <person name="Berrin J.G."/>
            <person name="Delaux P.M."/>
            <person name="Dal Grande F."/>
            <person name="Keller J."/>
        </authorList>
    </citation>
    <scope>NUCLEOTIDE SEQUENCE [LARGE SCALE GENOMIC DNA]</scope>
    <source>
        <strain evidence="8 9">SAG 2145</strain>
    </source>
</reference>
<feature type="coiled-coil region" evidence="5">
    <location>
        <begin position="273"/>
        <end position="304"/>
    </location>
</feature>
<dbReference type="PANTHER" id="PTHR11347">
    <property type="entry name" value="CYCLIC NUCLEOTIDE PHOSPHODIESTERASE"/>
    <property type="match status" value="1"/>
</dbReference>
<comment type="similarity">
    <text evidence="4">Belongs to the cyclic nucleotide phosphodiesterase family.</text>
</comment>
<evidence type="ECO:0000256" key="1">
    <source>
        <dbReference type="ARBA" id="ARBA00022723"/>
    </source>
</evidence>
<dbReference type="InterPro" id="IPR003607">
    <property type="entry name" value="HD/PDEase_dom"/>
</dbReference>
<dbReference type="PRINTS" id="PR00387">
    <property type="entry name" value="PDIESTERASE1"/>
</dbReference>
<evidence type="ECO:0000256" key="4">
    <source>
        <dbReference type="RuleBase" id="RU363067"/>
    </source>
</evidence>
<accession>A0AAW1RET2</accession>
<evidence type="ECO:0000313" key="8">
    <source>
        <dbReference type="EMBL" id="KAK9831722.1"/>
    </source>
</evidence>
<comment type="caution">
    <text evidence="8">The sequence shown here is derived from an EMBL/GenBank/DDBJ whole genome shotgun (WGS) entry which is preliminary data.</text>
</comment>
<evidence type="ECO:0000256" key="2">
    <source>
        <dbReference type="ARBA" id="ARBA00022801"/>
    </source>
</evidence>
<dbReference type="InterPro" id="IPR023174">
    <property type="entry name" value="PDEase_CS"/>
</dbReference>
<feature type="binding site" evidence="3">
    <location>
        <position position="579"/>
    </location>
    <ligand>
        <name>Zn(2+)</name>
        <dbReference type="ChEBI" id="CHEBI:29105"/>
        <label>1</label>
    </ligand>
</feature>
<name>A0AAW1RET2_9CHLO</name>
<dbReference type="EC" id="3.1.4.-" evidence="4"/>
<dbReference type="InterPro" id="IPR023088">
    <property type="entry name" value="PDEase"/>
</dbReference>
<evidence type="ECO:0000256" key="5">
    <source>
        <dbReference type="SAM" id="Coils"/>
    </source>
</evidence>
<dbReference type="InterPro" id="IPR036971">
    <property type="entry name" value="PDEase_catalytic_dom_sf"/>
</dbReference>
<keyword evidence="5" id="KW-0175">Coiled coil</keyword>
<feature type="binding site" evidence="3">
    <location>
        <position position="541"/>
    </location>
    <ligand>
        <name>Zn(2+)</name>
        <dbReference type="ChEBI" id="CHEBI:29105"/>
        <label>1</label>
    </ligand>
</feature>
<organism evidence="8 9">
    <name type="scientific">Apatococcus lobatus</name>
    <dbReference type="NCBI Taxonomy" id="904363"/>
    <lineage>
        <taxon>Eukaryota</taxon>
        <taxon>Viridiplantae</taxon>
        <taxon>Chlorophyta</taxon>
        <taxon>core chlorophytes</taxon>
        <taxon>Trebouxiophyceae</taxon>
        <taxon>Chlorellales</taxon>
        <taxon>Chlorellaceae</taxon>
        <taxon>Apatococcus</taxon>
    </lineage>
</organism>